<dbReference type="EMBL" id="QGDH01000195">
    <property type="protein sequence ID" value="RAR02987.1"/>
    <property type="molecule type" value="Genomic_DNA"/>
</dbReference>
<feature type="domain" description="DUF7918" evidence="1">
    <location>
        <begin position="5"/>
        <end position="68"/>
    </location>
</feature>
<keyword evidence="3" id="KW-1185">Reference proteome</keyword>
<dbReference type="Proteomes" id="UP000249619">
    <property type="component" value="Unassembled WGS sequence"/>
</dbReference>
<evidence type="ECO:0000259" key="1">
    <source>
        <dbReference type="Pfam" id="PF25534"/>
    </source>
</evidence>
<dbReference type="Pfam" id="PF25534">
    <property type="entry name" value="DUF7918"/>
    <property type="match status" value="2"/>
</dbReference>
<dbReference type="STRING" id="183478.A0A364MTW7"/>
<reference evidence="3" key="1">
    <citation type="submission" date="2018-05" db="EMBL/GenBank/DDBJ databases">
        <title>Draft genome sequence of Stemphylium lycopersici strain CIDEFI 213.</title>
        <authorList>
            <person name="Medina R."/>
            <person name="Franco M.E.E."/>
            <person name="Lucentini C.G."/>
            <person name="Saparrat M.C.N."/>
            <person name="Balatti P.A."/>
        </authorList>
    </citation>
    <scope>NUCLEOTIDE SEQUENCE [LARGE SCALE GENOMIC DNA]</scope>
    <source>
        <strain evidence="3">CIDEFI 213</strain>
    </source>
</reference>
<comment type="caution">
    <text evidence="2">The sequence shown here is derived from an EMBL/GenBank/DDBJ whole genome shotgun (WGS) entry which is preliminary data.</text>
</comment>
<gene>
    <name evidence="2" type="ORF">DDE83_008388</name>
</gene>
<name>A0A364MTW7_STELY</name>
<organism evidence="2 3">
    <name type="scientific">Stemphylium lycopersici</name>
    <name type="common">Tomato gray leaf spot disease fungus</name>
    <name type="synonym">Thyrospora lycopersici</name>
    <dbReference type="NCBI Taxonomy" id="183478"/>
    <lineage>
        <taxon>Eukaryota</taxon>
        <taxon>Fungi</taxon>
        <taxon>Dikarya</taxon>
        <taxon>Ascomycota</taxon>
        <taxon>Pezizomycotina</taxon>
        <taxon>Dothideomycetes</taxon>
        <taxon>Pleosporomycetidae</taxon>
        <taxon>Pleosporales</taxon>
        <taxon>Pleosporineae</taxon>
        <taxon>Pleosporaceae</taxon>
        <taxon>Stemphylium</taxon>
    </lineage>
</organism>
<dbReference type="PANTHER" id="PTHR36223:SF1">
    <property type="entry name" value="TRANSCRIPTION ELONGATION FACTOR EAF N-TERMINAL DOMAIN-CONTAINING PROTEIN"/>
    <property type="match status" value="1"/>
</dbReference>
<feature type="domain" description="DUF7918" evidence="1">
    <location>
        <begin position="205"/>
        <end position="424"/>
    </location>
</feature>
<evidence type="ECO:0000313" key="2">
    <source>
        <dbReference type="EMBL" id="RAR02987.1"/>
    </source>
</evidence>
<evidence type="ECO:0000313" key="3">
    <source>
        <dbReference type="Proteomes" id="UP000249619"/>
    </source>
</evidence>
<protein>
    <recommendedName>
        <fullName evidence="1">DUF7918 domain-containing protein</fullName>
    </recommendedName>
</protein>
<dbReference type="InterPro" id="IPR057678">
    <property type="entry name" value="DUF7918"/>
</dbReference>
<proteinExistence type="predicted"/>
<accession>A0A364MTW7</accession>
<dbReference type="PANTHER" id="PTHR36223">
    <property type="entry name" value="BETA-LACTAMASE-TYPE TRANSPEPTIDASE FOLD DOMAIN CONTAINING PROTEIN"/>
    <property type="match status" value="1"/>
</dbReference>
<sequence>MYGYDKVPEKALKGSAVSHKTSLEPMERIAPVKWMEADSVDGENYPFAVIQFKYRSAAALRSLFIIPRQPSPLPLEQRPTNQTSSDEVPLLLNKHRVEEDDSPTLKRERTHDRCEDGEIKCHQPQCEKVLRARKVQSSNSHPSPSLPRLVIFTSTSTLRDAFLVEVKVWASRVPSHPVSSPLLSPILYILITLPATMAIIQKTPGLQVQIRVNDRPLREYIDQHTQVAEKIQERYIEATSNAAFEIHTQFTPPFPTNRPVSMIVTIDGKDVDEPFIRAEELHARSGHVSAGPISYNGREWFSQKYQFAALSIKCSDAAPSDDLKRRLEPIGIITCEFYFLENAQKSPERRSIEGKKLEVLDGVDEKAVKGEALSHQATLGVSEPTPGIEYFDAEYADGGEPFATFHFYYRSMSALKDLHIIERTPDPIDLLANDDSVIGQMNREQLETIVRRLRNQEDARLCLKRERSDTPIIVADDADDVGDPDFIETGSNDLRKKRRIEREQKRRQQVPGDEIEVIVLE</sequence>
<dbReference type="AlphaFoldDB" id="A0A364MTW7"/>